<comment type="similarity">
    <text evidence="4">Belongs to the helicase family. DinG subfamily.</text>
</comment>
<feature type="domain" description="Helicase ATP-binding" evidence="5">
    <location>
        <begin position="13"/>
        <end position="282"/>
    </location>
</feature>
<organism evidence="6 7">
    <name type="scientific">Oceanococcus atlanticus</name>
    <dbReference type="NCBI Taxonomy" id="1317117"/>
    <lineage>
        <taxon>Bacteria</taxon>
        <taxon>Pseudomonadati</taxon>
        <taxon>Pseudomonadota</taxon>
        <taxon>Gammaproteobacteria</taxon>
        <taxon>Chromatiales</taxon>
        <taxon>Oceanococcaceae</taxon>
        <taxon>Oceanococcus</taxon>
    </lineage>
</organism>
<dbReference type="GO" id="GO:0016818">
    <property type="term" value="F:hydrolase activity, acting on acid anhydrides, in phosphorus-containing anhydrides"/>
    <property type="evidence" value="ECO:0007669"/>
    <property type="project" value="InterPro"/>
</dbReference>
<dbReference type="InterPro" id="IPR011545">
    <property type="entry name" value="DEAD/DEAH_box_helicase_dom"/>
</dbReference>
<keyword evidence="7" id="KW-1185">Reference proteome</keyword>
<dbReference type="GO" id="GO:0005524">
    <property type="term" value="F:ATP binding"/>
    <property type="evidence" value="ECO:0007669"/>
    <property type="project" value="UniProtKB-KW"/>
</dbReference>
<dbReference type="GO" id="GO:0006281">
    <property type="term" value="P:DNA repair"/>
    <property type="evidence" value="ECO:0007669"/>
    <property type="project" value="TreeGrafter"/>
</dbReference>
<comment type="caution">
    <text evidence="6">The sequence shown here is derived from an EMBL/GenBank/DDBJ whole genome shotgun (WGS) entry which is preliminary data.</text>
</comment>
<evidence type="ECO:0000259" key="5">
    <source>
        <dbReference type="PROSITE" id="PS51193"/>
    </source>
</evidence>
<reference evidence="6 7" key="1">
    <citation type="submission" date="2013-04" db="EMBL/GenBank/DDBJ databases">
        <title>Oceanococcus atlanticus 22II-S10r2 Genome Sequencing.</title>
        <authorList>
            <person name="Lai Q."/>
            <person name="Li G."/>
            <person name="Shao Z."/>
        </authorList>
    </citation>
    <scope>NUCLEOTIDE SEQUENCE [LARGE SCALE GENOMIC DNA]</scope>
    <source>
        <strain evidence="6 7">22II-S10r2</strain>
    </source>
</reference>
<dbReference type="InterPro" id="IPR006555">
    <property type="entry name" value="ATP-dep_Helicase_C"/>
</dbReference>
<dbReference type="InterPro" id="IPR045028">
    <property type="entry name" value="DinG/Rad3-like"/>
</dbReference>
<dbReference type="AlphaFoldDB" id="A0A1Y1SCE0"/>
<dbReference type="SMART" id="SM00491">
    <property type="entry name" value="HELICc2"/>
    <property type="match status" value="1"/>
</dbReference>
<dbReference type="Pfam" id="PF13307">
    <property type="entry name" value="Helicase_C_2"/>
    <property type="match status" value="1"/>
</dbReference>
<evidence type="ECO:0000313" key="6">
    <source>
        <dbReference type="EMBL" id="ORE86223.1"/>
    </source>
</evidence>
<keyword evidence="2" id="KW-0378">Hydrolase</keyword>
<dbReference type="SUPFAM" id="SSF52540">
    <property type="entry name" value="P-loop containing nucleoside triphosphate hydrolases"/>
    <property type="match status" value="1"/>
</dbReference>
<proteinExistence type="inferred from homology"/>
<dbReference type="InterPro" id="IPR027417">
    <property type="entry name" value="P-loop_NTPase"/>
</dbReference>
<dbReference type="Proteomes" id="UP000192342">
    <property type="component" value="Unassembled WGS sequence"/>
</dbReference>
<dbReference type="RefSeq" id="WP_206044925.1">
    <property type="nucleotide sequence ID" value="NZ_AQQV01000003.1"/>
</dbReference>
<evidence type="ECO:0000256" key="3">
    <source>
        <dbReference type="ARBA" id="ARBA00022840"/>
    </source>
</evidence>
<evidence type="ECO:0000313" key="7">
    <source>
        <dbReference type="Proteomes" id="UP000192342"/>
    </source>
</evidence>
<dbReference type="PROSITE" id="PS51193">
    <property type="entry name" value="HELICASE_ATP_BIND_2"/>
    <property type="match status" value="1"/>
</dbReference>
<evidence type="ECO:0000256" key="4">
    <source>
        <dbReference type="ARBA" id="ARBA00038058"/>
    </source>
</evidence>
<gene>
    <name evidence="6" type="ORF">ATO7_13038</name>
</gene>
<sequence>MDDIDSVLGPDGALASVIPGFAAREGQIALAHAVLNTLNDADTLVAEAGTGIGKTFAYLVPTLLSGHRVLISTGTRHLQDQLFHTDIPRLSTALGLPLRAQLLKGRSNYYCAQRAGKFIPQSNSEADKLKRVQLWASQTDSGDLAELSDLRDHDPMRIQLTSTAENCLGAQCPEYENCFVAKARNRAQNAQVVVVNHHLLCADLALKEDGFGELLPEMDGVIIDEAHQFPDVLAQFFGFGVSARQCRDLGRDIVEAADAFGDIPQLKDQVAAMGDALQHLLACFPFSRQRLELDDLMRNADFVAELDTLTDIFELLNKQLEEQAGRGPELATAWRRVGNVLTRLRRWRQHIDSSDNQTPQAGDELVRWAERQTNGFSLQAIPMDVAPAMQTARARQSGAWILTSATLSVSGAFRHFTERLGLEDSRTLDIHSPFDYANNARMLLPRRLPPPNDRAYPRALLELGKPLIEASDGGCFWLCTSARAVEEYARSLRQWGKYRVLEQGEQERTQLLDNFRNDGHAILVGTASFWEGVDVRGAALRLVIIDRLPFASPDDPLVKARSLQLEREGRNPFFEFQVPQAVLTLKQGAGRLIRDVTDRGMLVLGDTRIQRMRYGRQFLDSLPPMTPIYDEAEAAAFLQGIRP</sequence>
<dbReference type="EMBL" id="AQQV01000003">
    <property type="protein sequence ID" value="ORE86223.1"/>
    <property type="molecule type" value="Genomic_DNA"/>
</dbReference>
<dbReference type="STRING" id="1317117.ATO7_13038"/>
<evidence type="ECO:0000256" key="2">
    <source>
        <dbReference type="ARBA" id="ARBA00022801"/>
    </source>
</evidence>
<dbReference type="PANTHER" id="PTHR11472">
    <property type="entry name" value="DNA REPAIR DEAD HELICASE RAD3/XP-D SUBFAMILY MEMBER"/>
    <property type="match status" value="1"/>
</dbReference>
<dbReference type="GO" id="GO:0003678">
    <property type="term" value="F:DNA helicase activity"/>
    <property type="evidence" value="ECO:0007669"/>
    <property type="project" value="TreeGrafter"/>
</dbReference>
<keyword evidence="6" id="KW-0347">Helicase</keyword>
<dbReference type="PANTHER" id="PTHR11472:SF34">
    <property type="entry name" value="REGULATOR OF TELOMERE ELONGATION HELICASE 1"/>
    <property type="match status" value="1"/>
</dbReference>
<dbReference type="GO" id="GO:0003676">
    <property type="term" value="F:nucleic acid binding"/>
    <property type="evidence" value="ECO:0007669"/>
    <property type="project" value="InterPro"/>
</dbReference>
<dbReference type="Gene3D" id="3.40.50.300">
    <property type="entry name" value="P-loop containing nucleotide triphosphate hydrolases"/>
    <property type="match status" value="2"/>
</dbReference>
<accession>A0A1Y1SCE0</accession>
<keyword evidence="1" id="KW-0547">Nucleotide-binding</keyword>
<dbReference type="InterPro" id="IPR014013">
    <property type="entry name" value="Helic_SF1/SF2_ATP-bd_DinG/Rad3"/>
</dbReference>
<protein>
    <submittedName>
        <fullName evidence="6">ATP-dependent helicase</fullName>
    </submittedName>
</protein>
<keyword evidence="3" id="KW-0067">ATP-binding</keyword>
<name>A0A1Y1SCE0_9GAMM</name>
<dbReference type="Pfam" id="PF00270">
    <property type="entry name" value="DEAD"/>
    <property type="match status" value="1"/>
</dbReference>
<evidence type="ECO:0000256" key="1">
    <source>
        <dbReference type="ARBA" id="ARBA00022741"/>
    </source>
</evidence>